<dbReference type="EMBL" id="BKCJ010000094">
    <property type="protein sequence ID" value="GEU29726.1"/>
    <property type="molecule type" value="Genomic_DNA"/>
</dbReference>
<proteinExistence type="predicted"/>
<evidence type="ECO:0000313" key="1">
    <source>
        <dbReference type="EMBL" id="GEU29726.1"/>
    </source>
</evidence>
<accession>A0A699GR74</accession>
<dbReference type="PANTHER" id="PTHR35317">
    <property type="entry name" value="OS04G0629600 PROTEIN"/>
    <property type="match status" value="1"/>
</dbReference>
<dbReference type="Pfam" id="PF14223">
    <property type="entry name" value="Retrotran_gag_2"/>
    <property type="match status" value="1"/>
</dbReference>
<feature type="non-terminal residue" evidence="1">
    <location>
        <position position="340"/>
    </location>
</feature>
<dbReference type="PANTHER" id="PTHR35317:SF41">
    <property type="entry name" value="RNA-DIRECTED DNA POLYMERASE"/>
    <property type="match status" value="1"/>
</dbReference>
<organism evidence="1">
    <name type="scientific">Tanacetum cinerariifolium</name>
    <name type="common">Dalmatian daisy</name>
    <name type="synonym">Chrysanthemum cinerariifolium</name>
    <dbReference type="NCBI Taxonomy" id="118510"/>
    <lineage>
        <taxon>Eukaryota</taxon>
        <taxon>Viridiplantae</taxon>
        <taxon>Streptophyta</taxon>
        <taxon>Embryophyta</taxon>
        <taxon>Tracheophyta</taxon>
        <taxon>Spermatophyta</taxon>
        <taxon>Magnoliopsida</taxon>
        <taxon>eudicotyledons</taxon>
        <taxon>Gunneridae</taxon>
        <taxon>Pentapetalae</taxon>
        <taxon>asterids</taxon>
        <taxon>campanulids</taxon>
        <taxon>Asterales</taxon>
        <taxon>Asteraceae</taxon>
        <taxon>Asteroideae</taxon>
        <taxon>Anthemideae</taxon>
        <taxon>Anthemidinae</taxon>
        <taxon>Tanacetum</taxon>
    </lineage>
</organism>
<name>A0A699GR74_TANCI</name>
<sequence length="340" mass="37931">MTGGASGSSVREQGNVPLQCIKLTDMNYTTWALMMEIILKSFGLWKVIDKTDGKKETNGKQETAIDEKAENTAKGMIFQTLPQDMLMQVAQYNTTKEVWNSIKVKHLGADLVHKARLQTLRSELETLKMKPNESANEFAGTINDPTRGSSRGWREAEAYVRYYSKNAPIKKEYPSAIKLIPADDHYMKGFSTTKVLGVEVCFGRHGAAGNRQVNVLKFFDCPGPRQGVEDLRELLHKGAQRDREAEVFQVSNDDTVVAQGRVHGQKGAKDNATERYGEDSNEDAFAVAVVEKIYAHESLNFNETVACKAEIWVTKGLLVKAKKNILGLEIIRDQSGDTLR</sequence>
<reference evidence="1" key="1">
    <citation type="journal article" date="2019" name="Sci. Rep.">
        <title>Draft genome of Tanacetum cinerariifolium, the natural source of mosquito coil.</title>
        <authorList>
            <person name="Yamashiro T."/>
            <person name="Shiraishi A."/>
            <person name="Satake H."/>
            <person name="Nakayama K."/>
        </authorList>
    </citation>
    <scope>NUCLEOTIDE SEQUENCE</scope>
</reference>
<comment type="caution">
    <text evidence="1">The sequence shown here is derived from an EMBL/GenBank/DDBJ whole genome shotgun (WGS) entry which is preliminary data.</text>
</comment>
<gene>
    <name evidence="1" type="ORF">Tci_001704</name>
</gene>
<dbReference type="AlphaFoldDB" id="A0A699GR74"/>
<protein>
    <submittedName>
        <fullName evidence="1">Zinc finger, CCHC-type</fullName>
    </submittedName>
</protein>